<evidence type="ECO:0000313" key="2">
    <source>
        <dbReference type="Proteomes" id="UP000232323"/>
    </source>
</evidence>
<name>A0A250XDV1_9CHLO</name>
<proteinExistence type="predicted"/>
<dbReference type="AlphaFoldDB" id="A0A250XDV1"/>
<protein>
    <submittedName>
        <fullName evidence="1">Uncharacterized protein</fullName>
    </submittedName>
</protein>
<comment type="caution">
    <text evidence="1">The sequence shown here is derived from an EMBL/GenBank/DDBJ whole genome shotgun (WGS) entry which is preliminary data.</text>
</comment>
<sequence>MMHVVLAISFDVKALSIEGNKDVELENIGRLYKQKCLNGGDGSLTKMEVLRNFIEALKADEGKEGRLKDTLIRIKRYLEASQEQRRRSQLCNPDGIGLSLVLFLSAKESRALNKKSPTLQLSEEILELDFQGEVIVTNNVANIWTREIKSSYKSLKARGEA</sequence>
<dbReference type="Proteomes" id="UP000232323">
    <property type="component" value="Unassembled WGS sequence"/>
</dbReference>
<accession>A0A250XDV1</accession>
<evidence type="ECO:0000313" key="1">
    <source>
        <dbReference type="EMBL" id="GAX81221.1"/>
    </source>
</evidence>
<reference evidence="1 2" key="1">
    <citation type="submission" date="2017-08" db="EMBL/GenBank/DDBJ databases">
        <title>Acidophilic green algal genome provides insights into adaptation to an acidic environment.</title>
        <authorList>
            <person name="Hirooka S."/>
            <person name="Hirose Y."/>
            <person name="Kanesaki Y."/>
            <person name="Higuchi S."/>
            <person name="Fujiwara T."/>
            <person name="Onuma R."/>
            <person name="Era A."/>
            <person name="Ohbayashi R."/>
            <person name="Uzuka A."/>
            <person name="Nozaki H."/>
            <person name="Yoshikawa H."/>
            <person name="Miyagishima S.Y."/>
        </authorList>
    </citation>
    <scope>NUCLEOTIDE SEQUENCE [LARGE SCALE GENOMIC DNA]</scope>
    <source>
        <strain evidence="1 2">NIES-2499</strain>
    </source>
</reference>
<keyword evidence="2" id="KW-1185">Reference proteome</keyword>
<organism evidence="1 2">
    <name type="scientific">Chlamydomonas eustigma</name>
    <dbReference type="NCBI Taxonomy" id="1157962"/>
    <lineage>
        <taxon>Eukaryota</taxon>
        <taxon>Viridiplantae</taxon>
        <taxon>Chlorophyta</taxon>
        <taxon>core chlorophytes</taxon>
        <taxon>Chlorophyceae</taxon>
        <taxon>CS clade</taxon>
        <taxon>Chlamydomonadales</taxon>
        <taxon>Chlamydomonadaceae</taxon>
        <taxon>Chlamydomonas</taxon>
    </lineage>
</organism>
<gene>
    <name evidence="1" type="ORF">CEUSTIGMA_g8653.t1</name>
</gene>
<dbReference type="EMBL" id="BEGY01000062">
    <property type="protein sequence ID" value="GAX81221.1"/>
    <property type="molecule type" value="Genomic_DNA"/>
</dbReference>